<gene>
    <name evidence="1" type="ORF">TNCV_211881</name>
</gene>
<protein>
    <submittedName>
        <fullName evidence="1">Uncharacterized protein</fullName>
    </submittedName>
</protein>
<evidence type="ECO:0000313" key="2">
    <source>
        <dbReference type="Proteomes" id="UP000887159"/>
    </source>
</evidence>
<organism evidence="1 2">
    <name type="scientific">Trichonephila clavipes</name>
    <name type="common">Golden silk orbweaver</name>
    <name type="synonym">Nephila clavipes</name>
    <dbReference type="NCBI Taxonomy" id="2585209"/>
    <lineage>
        <taxon>Eukaryota</taxon>
        <taxon>Metazoa</taxon>
        <taxon>Ecdysozoa</taxon>
        <taxon>Arthropoda</taxon>
        <taxon>Chelicerata</taxon>
        <taxon>Arachnida</taxon>
        <taxon>Araneae</taxon>
        <taxon>Araneomorphae</taxon>
        <taxon>Entelegynae</taxon>
        <taxon>Araneoidea</taxon>
        <taxon>Nephilidae</taxon>
        <taxon>Trichonephila</taxon>
    </lineage>
</organism>
<name>A0A8X6T5B7_TRICX</name>
<dbReference type="AlphaFoldDB" id="A0A8X6T5B7"/>
<proteinExistence type="predicted"/>
<dbReference type="EMBL" id="BMAU01021355">
    <property type="protein sequence ID" value="GFY20556.1"/>
    <property type="molecule type" value="Genomic_DNA"/>
</dbReference>
<dbReference type="Proteomes" id="UP000887159">
    <property type="component" value="Unassembled WGS sequence"/>
</dbReference>
<comment type="caution">
    <text evidence="1">The sequence shown here is derived from an EMBL/GenBank/DDBJ whole genome shotgun (WGS) entry which is preliminary data.</text>
</comment>
<accession>A0A8X6T5B7</accession>
<evidence type="ECO:0000313" key="1">
    <source>
        <dbReference type="EMBL" id="GFY20556.1"/>
    </source>
</evidence>
<keyword evidence="2" id="KW-1185">Reference proteome</keyword>
<reference evidence="1" key="1">
    <citation type="submission" date="2020-08" db="EMBL/GenBank/DDBJ databases">
        <title>Multicomponent nature underlies the extraordinary mechanical properties of spider dragline silk.</title>
        <authorList>
            <person name="Kono N."/>
            <person name="Nakamura H."/>
            <person name="Mori M."/>
            <person name="Yoshida Y."/>
            <person name="Ohtoshi R."/>
            <person name="Malay A.D."/>
            <person name="Moran D.A.P."/>
            <person name="Tomita M."/>
            <person name="Numata K."/>
            <person name="Arakawa K."/>
        </authorList>
    </citation>
    <scope>NUCLEOTIDE SEQUENCE</scope>
</reference>
<sequence>MSRSDAGDAGKNGWKISDFSFRIAAVRRITADRNDRLIVRTAVTAPDSYLSAIKRATCARVSTMIIHKKLIEQNLRSYQQLSHLSLTHGQCRARLKWLLARIMLNGDVKFLATNAASNCALMIIKDVFGDAQGTMPILIWHTDPQPRVKVWGVIYFDSSFGCH</sequence>